<evidence type="ECO:0000259" key="2">
    <source>
        <dbReference type="Pfam" id="PF01471"/>
    </source>
</evidence>
<reference evidence="4" key="1">
    <citation type="submission" date="2015-07" db="EMBL/GenBank/DDBJ databases">
        <title>Draft Genome Sequence of Roseovarius tolerans EL-164, a producer of N-Acylated Alanine Methyl Esters (NAMEs).</title>
        <authorList>
            <person name="Voget S."/>
            <person name="Bruns H."/>
            <person name="Wagner-Doebler I."/>
            <person name="Schulz S."/>
            <person name="Daniel R."/>
        </authorList>
    </citation>
    <scope>NUCLEOTIDE SEQUENCE [LARGE SCALE GENOMIC DNA]</scope>
    <source>
        <strain evidence="4">EL-164</strain>
    </source>
</reference>
<dbReference type="PATRIC" id="fig|74031.6.peg.1494"/>
<dbReference type="STRING" id="74031.SAMN04488077_11273"/>
<dbReference type="OrthoDB" id="7861420at2"/>
<dbReference type="RefSeq" id="WP_050662367.1">
    <property type="nucleotide sequence ID" value="NZ_CP118494.1"/>
</dbReference>
<name>A0A0L6CWE9_9RHOB</name>
<dbReference type="AlphaFoldDB" id="A0A0L6CWE9"/>
<keyword evidence="1" id="KW-0732">Signal</keyword>
<dbReference type="InterPro" id="IPR002477">
    <property type="entry name" value="Peptidoglycan-bd-like"/>
</dbReference>
<protein>
    <submittedName>
        <fullName evidence="3">Putative peptidoglycan binding domain protein</fullName>
    </submittedName>
</protein>
<dbReference type="PROSITE" id="PS51257">
    <property type="entry name" value="PROKAR_LIPOPROTEIN"/>
    <property type="match status" value="1"/>
</dbReference>
<gene>
    <name evidence="3" type="ORF">ROTO_14630</name>
</gene>
<proteinExistence type="predicted"/>
<dbReference type="SUPFAM" id="SSF47090">
    <property type="entry name" value="PGBD-like"/>
    <property type="match status" value="1"/>
</dbReference>
<accession>A0A0L6CWE9</accession>
<feature type="signal peptide" evidence="1">
    <location>
        <begin position="1"/>
        <end position="23"/>
    </location>
</feature>
<dbReference type="InterPro" id="IPR036365">
    <property type="entry name" value="PGBD-like_sf"/>
</dbReference>
<organism evidence="3 4">
    <name type="scientific">Roseovarius tolerans</name>
    <dbReference type="NCBI Taxonomy" id="74031"/>
    <lineage>
        <taxon>Bacteria</taxon>
        <taxon>Pseudomonadati</taxon>
        <taxon>Pseudomonadota</taxon>
        <taxon>Alphaproteobacteria</taxon>
        <taxon>Rhodobacterales</taxon>
        <taxon>Roseobacteraceae</taxon>
        <taxon>Roseovarius</taxon>
    </lineage>
</organism>
<dbReference type="Gene3D" id="1.10.101.10">
    <property type="entry name" value="PGBD-like superfamily/PGBD"/>
    <property type="match status" value="1"/>
</dbReference>
<comment type="caution">
    <text evidence="3">The sequence shown here is derived from an EMBL/GenBank/DDBJ whole genome shotgun (WGS) entry which is preliminary data.</text>
</comment>
<feature type="domain" description="Peptidoglycan binding-like" evidence="2">
    <location>
        <begin position="117"/>
        <end position="163"/>
    </location>
</feature>
<dbReference type="Proteomes" id="UP000037046">
    <property type="component" value="Unassembled WGS sequence"/>
</dbReference>
<dbReference type="EMBL" id="LGVV01000014">
    <property type="protein sequence ID" value="KNX41995.1"/>
    <property type="molecule type" value="Genomic_DNA"/>
</dbReference>
<feature type="chain" id="PRO_5005562901" evidence="1">
    <location>
        <begin position="24"/>
        <end position="176"/>
    </location>
</feature>
<sequence length="176" mass="18876">MIRHPFPAVLVILTGVLLTGCQASLPGPSEPALLTRLEEAPPGAAPGTCWGKTVTPAVIETVTEQVQTAPPEVDNSGRVIRPARYVTETRQAIIEERKTTWFEVPCAEMQTPDFTASVQRALAARGVYRGAVTGQMDARTRAAIRRYQAARGLDSGILSLETARDLGLVTVERPAG</sequence>
<evidence type="ECO:0000313" key="4">
    <source>
        <dbReference type="Proteomes" id="UP000037046"/>
    </source>
</evidence>
<evidence type="ECO:0000256" key="1">
    <source>
        <dbReference type="SAM" id="SignalP"/>
    </source>
</evidence>
<evidence type="ECO:0000313" key="3">
    <source>
        <dbReference type="EMBL" id="KNX41995.1"/>
    </source>
</evidence>
<keyword evidence="4" id="KW-1185">Reference proteome</keyword>
<dbReference type="InterPro" id="IPR036366">
    <property type="entry name" value="PGBDSf"/>
</dbReference>
<dbReference type="Pfam" id="PF01471">
    <property type="entry name" value="PG_binding_1"/>
    <property type="match status" value="1"/>
</dbReference>